<dbReference type="AlphaFoldDB" id="A0A6B0GSU1"/>
<evidence type="ECO:0008006" key="3">
    <source>
        <dbReference type="Google" id="ProtNLM"/>
    </source>
</evidence>
<dbReference type="EMBL" id="WSZK01000025">
    <property type="protein sequence ID" value="MWG35703.1"/>
    <property type="molecule type" value="Genomic_DNA"/>
</dbReference>
<accession>A0A6B0GSU1</accession>
<proteinExistence type="predicted"/>
<reference evidence="1 2" key="1">
    <citation type="submission" date="2019-12" db="EMBL/GenBank/DDBJ databases">
        <title>Halocatena pleomorpha gen. nov. sp. nov., an extremely halophilic archaeon of family Halobacteriaceae isolated from saltpan soil.</title>
        <authorList>
            <person name="Pal Y."/>
            <person name="Verma A."/>
            <person name="Krishnamurthi S."/>
            <person name="Kumar P."/>
        </authorList>
    </citation>
    <scope>NUCLEOTIDE SEQUENCE [LARGE SCALE GENOMIC DNA]</scope>
    <source>
        <strain evidence="1 2">JCM 16495</strain>
    </source>
</reference>
<sequence>MPMKGSGTPTLAEIDRSAGGVGWLAFPDEDMQRASHALATEEGVYLVDPVDADGLDDLLAEFGDVAGCVVLLDRHNRDADTIARRHDVPVYRPRWMDSIDSNYRATVEDLGSELGTTGYEVHELYDTPVWREAYLYHPDERTLVVPEALGTATYFRAGDERVGVHPMLRMTPPRDLARFDVERLRVGHGAGVTDRASNAVRDAIEGSRRRAPKAYLGALRGMLD</sequence>
<protein>
    <recommendedName>
        <fullName evidence="3">MBL fold metallo-hydrolase</fullName>
    </recommendedName>
</protein>
<dbReference type="SUPFAM" id="SSF56281">
    <property type="entry name" value="Metallo-hydrolase/oxidoreductase"/>
    <property type="match status" value="1"/>
</dbReference>
<dbReference type="RefSeq" id="WP_158205376.1">
    <property type="nucleotide sequence ID" value="NZ_WSZK01000025.1"/>
</dbReference>
<gene>
    <name evidence="1" type="ORF">GQS65_14620</name>
</gene>
<comment type="caution">
    <text evidence="1">The sequence shown here is derived from an EMBL/GenBank/DDBJ whole genome shotgun (WGS) entry which is preliminary data.</text>
</comment>
<dbReference type="Gene3D" id="3.60.15.10">
    <property type="entry name" value="Ribonuclease Z/Hydroxyacylglutathione hydrolase-like"/>
    <property type="match status" value="1"/>
</dbReference>
<name>A0A6B0GSU1_9EURY</name>
<dbReference type="Proteomes" id="UP000451471">
    <property type="component" value="Unassembled WGS sequence"/>
</dbReference>
<organism evidence="1 2">
    <name type="scientific">Halomarina oriensis</name>
    <dbReference type="NCBI Taxonomy" id="671145"/>
    <lineage>
        <taxon>Archaea</taxon>
        <taxon>Methanobacteriati</taxon>
        <taxon>Methanobacteriota</taxon>
        <taxon>Stenosarchaea group</taxon>
        <taxon>Halobacteria</taxon>
        <taxon>Halobacteriales</taxon>
        <taxon>Natronomonadaceae</taxon>
        <taxon>Halomarina</taxon>
    </lineage>
</organism>
<evidence type="ECO:0000313" key="2">
    <source>
        <dbReference type="Proteomes" id="UP000451471"/>
    </source>
</evidence>
<dbReference type="OrthoDB" id="169463at2157"/>
<keyword evidence="2" id="KW-1185">Reference proteome</keyword>
<dbReference type="InterPro" id="IPR036866">
    <property type="entry name" value="RibonucZ/Hydroxyglut_hydro"/>
</dbReference>
<evidence type="ECO:0000313" key="1">
    <source>
        <dbReference type="EMBL" id="MWG35703.1"/>
    </source>
</evidence>